<proteinExistence type="predicted"/>
<protein>
    <submittedName>
        <fullName evidence="2">Uncharacterized protein</fullName>
    </submittedName>
</protein>
<gene>
    <name evidence="2" type="ORF">EVAR_80346_1</name>
</gene>
<sequence length="226" mass="25650">MEEESKAPELLRTGGNTTTESVHSRLYSVSAVSYQRTRPIFVTQLRYPVPIQKTGNAPATPLDLNVRGRRFNVERSCGAPRYPVSNAVRSLRLHIYAEPLRAMRTHLTVFFCPSLHAPARAVIDRSGRYSKTRYTDDLYGQRVGKIIVTRQQQADCTFAVFGLAFAFATGLLHVFDVRLIATKRTRPYAHRHPRAGRTRLQRRVQGARRPKGIARRFANVNCLCQV</sequence>
<evidence type="ECO:0000256" key="1">
    <source>
        <dbReference type="SAM" id="Phobius"/>
    </source>
</evidence>
<organism evidence="2 3">
    <name type="scientific">Eumeta variegata</name>
    <name type="common">Bagworm moth</name>
    <name type="synonym">Eumeta japonica</name>
    <dbReference type="NCBI Taxonomy" id="151549"/>
    <lineage>
        <taxon>Eukaryota</taxon>
        <taxon>Metazoa</taxon>
        <taxon>Ecdysozoa</taxon>
        <taxon>Arthropoda</taxon>
        <taxon>Hexapoda</taxon>
        <taxon>Insecta</taxon>
        <taxon>Pterygota</taxon>
        <taxon>Neoptera</taxon>
        <taxon>Endopterygota</taxon>
        <taxon>Lepidoptera</taxon>
        <taxon>Glossata</taxon>
        <taxon>Ditrysia</taxon>
        <taxon>Tineoidea</taxon>
        <taxon>Psychidae</taxon>
        <taxon>Oiketicinae</taxon>
        <taxon>Eumeta</taxon>
    </lineage>
</organism>
<dbReference type="AlphaFoldDB" id="A0A4C1X0B1"/>
<keyword evidence="1" id="KW-0812">Transmembrane</keyword>
<dbReference type="Proteomes" id="UP000299102">
    <property type="component" value="Unassembled WGS sequence"/>
</dbReference>
<keyword evidence="1" id="KW-1133">Transmembrane helix</keyword>
<keyword evidence="1" id="KW-0472">Membrane</keyword>
<comment type="caution">
    <text evidence="2">The sequence shown here is derived from an EMBL/GenBank/DDBJ whole genome shotgun (WGS) entry which is preliminary data.</text>
</comment>
<reference evidence="2 3" key="1">
    <citation type="journal article" date="2019" name="Commun. Biol.">
        <title>The bagworm genome reveals a unique fibroin gene that provides high tensile strength.</title>
        <authorList>
            <person name="Kono N."/>
            <person name="Nakamura H."/>
            <person name="Ohtoshi R."/>
            <person name="Tomita M."/>
            <person name="Numata K."/>
            <person name="Arakawa K."/>
        </authorList>
    </citation>
    <scope>NUCLEOTIDE SEQUENCE [LARGE SCALE GENOMIC DNA]</scope>
</reference>
<keyword evidence="3" id="KW-1185">Reference proteome</keyword>
<evidence type="ECO:0000313" key="3">
    <source>
        <dbReference type="Proteomes" id="UP000299102"/>
    </source>
</evidence>
<name>A0A4C1X0B1_EUMVA</name>
<feature type="transmembrane region" description="Helical" evidence="1">
    <location>
        <begin position="158"/>
        <end position="181"/>
    </location>
</feature>
<dbReference type="EMBL" id="BGZK01000696">
    <property type="protein sequence ID" value="GBP56583.1"/>
    <property type="molecule type" value="Genomic_DNA"/>
</dbReference>
<evidence type="ECO:0000313" key="2">
    <source>
        <dbReference type="EMBL" id="GBP56583.1"/>
    </source>
</evidence>
<accession>A0A4C1X0B1</accession>